<dbReference type="GO" id="GO:1902758">
    <property type="term" value="P:bis(molybdopterin guanine dinucleotide)molybdenum biosynthetic process"/>
    <property type="evidence" value="ECO:0007669"/>
    <property type="project" value="TreeGrafter"/>
</dbReference>
<comment type="catalytic activity">
    <reaction evidence="8">
        <text>Mo-molybdopterin + GTP + H(+) = Mo-molybdopterin guanine dinucleotide + diphosphate</text>
        <dbReference type="Rhea" id="RHEA:34243"/>
        <dbReference type="ChEBI" id="CHEBI:15378"/>
        <dbReference type="ChEBI" id="CHEBI:33019"/>
        <dbReference type="ChEBI" id="CHEBI:37565"/>
        <dbReference type="ChEBI" id="CHEBI:71302"/>
        <dbReference type="ChEBI" id="CHEBI:71310"/>
        <dbReference type="EC" id="2.7.7.77"/>
    </reaction>
</comment>
<protein>
    <recommendedName>
        <fullName evidence="8">Molybdenum cofactor guanylyltransferase</fullName>
        <shortName evidence="8">MoCo guanylyltransferase</shortName>
        <ecNumber evidence="8">2.7.7.77</ecNumber>
    </recommendedName>
    <alternativeName>
        <fullName evidence="8">GTP:molybdopterin guanylyltransferase</fullName>
    </alternativeName>
    <alternativeName>
        <fullName evidence="8">Mo-MPT guanylyltransferase</fullName>
    </alternativeName>
    <alternativeName>
        <fullName evidence="8">Molybdopterin guanylyltransferase</fullName>
    </alternativeName>
    <alternativeName>
        <fullName evidence="8">Molybdopterin-guanine dinucleotide synthase</fullName>
        <shortName evidence="8">MGD synthase</shortName>
    </alternativeName>
</protein>
<dbReference type="AlphaFoldDB" id="A0A7W4J923"/>
<organism evidence="10 11">
    <name type="scientific">Gluconacetobacter johannae</name>
    <dbReference type="NCBI Taxonomy" id="112140"/>
    <lineage>
        <taxon>Bacteria</taxon>
        <taxon>Pseudomonadati</taxon>
        <taxon>Pseudomonadota</taxon>
        <taxon>Alphaproteobacteria</taxon>
        <taxon>Acetobacterales</taxon>
        <taxon>Acetobacteraceae</taxon>
        <taxon>Gluconacetobacter</taxon>
    </lineage>
</organism>
<keyword evidence="7 8" id="KW-0501">Molybdenum cofactor biosynthesis</keyword>
<evidence type="ECO:0000256" key="3">
    <source>
        <dbReference type="ARBA" id="ARBA00022723"/>
    </source>
</evidence>
<dbReference type="EC" id="2.7.7.77" evidence="8"/>
<keyword evidence="6 8" id="KW-0342">GTP-binding</keyword>
<feature type="binding site" evidence="8">
    <location>
        <position position="99"/>
    </location>
    <ligand>
        <name>Mg(2+)</name>
        <dbReference type="ChEBI" id="CHEBI:18420"/>
    </ligand>
</feature>
<dbReference type="GO" id="GO:0005525">
    <property type="term" value="F:GTP binding"/>
    <property type="evidence" value="ECO:0007669"/>
    <property type="project" value="UniProtKB-UniRule"/>
</dbReference>
<dbReference type="HAMAP" id="MF_00316">
    <property type="entry name" value="MobA"/>
    <property type="match status" value="1"/>
</dbReference>
<evidence type="ECO:0000256" key="7">
    <source>
        <dbReference type="ARBA" id="ARBA00023150"/>
    </source>
</evidence>
<evidence type="ECO:0000256" key="2">
    <source>
        <dbReference type="ARBA" id="ARBA00022679"/>
    </source>
</evidence>
<dbReference type="InterPro" id="IPR029044">
    <property type="entry name" value="Nucleotide-diphossugar_trans"/>
</dbReference>
<dbReference type="GO" id="GO:0046872">
    <property type="term" value="F:metal ion binding"/>
    <property type="evidence" value="ECO:0007669"/>
    <property type="project" value="UniProtKB-KW"/>
</dbReference>
<comment type="caution">
    <text evidence="10">The sequence shown here is derived from an EMBL/GenBank/DDBJ whole genome shotgun (WGS) entry which is preliminary data.</text>
</comment>
<accession>A0A7W4J923</accession>
<dbReference type="Gene3D" id="3.90.550.10">
    <property type="entry name" value="Spore Coat Polysaccharide Biosynthesis Protein SpsA, Chain A"/>
    <property type="match status" value="1"/>
</dbReference>
<comment type="subunit">
    <text evidence="8">Monomer.</text>
</comment>
<comment type="cofactor">
    <cofactor evidence="8">
        <name>Mg(2+)</name>
        <dbReference type="ChEBI" id="CHEBI:18420"/>
    </cofactor>
</comment>
<name>A0A7W4J923_9PROT</name>
<evidence type="ECO:0000313" key="10">
    <source>
        <dbReference type="EMBL" id="MBB2176798.1"/>
    </source>
</evidence>
<feature type="binding site" evidence="8">
    <location>
        <position position="21"/>
    </location>
    <ligand>
        <name>GTP</name>
        <dbReference type="ChEBI" id="CHEBI:37565"/>
    </ligand>
</feature>
<dbReference type="InterPro" id="IPR025877">
    <property type="entry name" value="MobA-like_NTP_Trfase"/>
</dbReference>
<reference evidence="10 11" key="1">
    <citation type="submission" date="2020-04" db="EMBL/GenBank/DDBJ databases">
        <title>Description of novel Gluconacetobacter.</title>
        <authorList>
            <person name="Sombolestani A."/>
        </authorList>
    </citation>
    <scope>NUCLEOTIDE SEQUENCE [LARGE SCALE GENOMIC DNA]</scope>
    <source>
        <strain evidence="10 11">LMG 21312</strain>
    </source>
</reference>
<keyword evidence="1 8" id="KW-0963">Cytoplasm</keyword>
<dbReference type="PANTHER" id="PTHR19136">
    <property type="entry name" value="MOLYBDENUM COFACTOR GUANYLYLTRANSFERASE"/>
    <property type="match status" value="1"/>
</dbReference>
<dbReference type="PANTHER" id="PTHR19136:SF81">
    <property type="entry name" value="MOLYBDENUM COFACTOR GUANYLYLTRANSFERASE"/>
    <property type="match status" value="1"/>
</dbReference>
<dbReference type="SUPFAM" id="SSF53448">
    <property type="entry name" value="Nucleotide-diphospho-sugar transferases"/>
    <property type="match status" value="1"/>
</dbReference>
<comment type="subcellular location">
    <subcellularLocation>
        <location evidence="8">Cytoplasm</location>
    </subcellularLocation>
</comment>
<evidence type="ECO:0000256" key="4">
    <source>
        <dbReference type="ARBA" id="ARBA00022741"/>
    </source>
</evidence>
<keyword evidence="5 8" id="KW-0460">Magnesium</keyword>
<feature type="binding site" evidence="8">
    <location>
        <position position="67"/>
    </location>
    <ligand>
        <name>GTP</name>
        <dbReference type="ChEBI" id="CHEBI:37565"/>
    </ligand>
</feature>
<proteinExistence type="inferred from homology"/>
<feature type="domain" description="MobA-like NTP transferase" evidence="9">
    <location>
        <begin position="5"/>
        <end position="147"/>
    </location>
</feature>
<feature type="binding site" evidence="8">
    <location>
        <position position="99"/>
    </location>
    <ligand>
        <name>GTP</name>
        <dbReference type="ChEBI" id="CHEBI:37565"/>
    </ligand>
</feature>
<dbReference type="CDD" id="cd02503">
    <property type="entry name" value="MobA"/>
    <property type="match status" value="1"/>
</dbReference>
<dbReference type="Pfam" id="PF12804">
    <property type="entry name" value="NTP_transf_3"/>
    <property type="match status" value="1"/>
</dbReference>
<dbReference type="GO" id="GO:0005737">
    <property type="term" value="C:cytoplasm"/>
    <property type="evidence" value="ECO:0007669"/>
    <property type="project" value="UniProtKB-SubCell"/>
</dbReference>
<gene>
    <name evidence="8" type="primary">mobA</name>
    <name evidence="10" type="ORF">HLH21_12840</name>
</gene>
<comment type="domain">
    <text evidence="8">The N-terminal domain determines nucleotide recognition and specific binding, while the C-terminal domain determines the specific binding to the target protein.</text>
</comment>
<keyword evidence="2 8" id="KW-0808">Transferase</keyword>
<keyword evidence="3 8" id="KW-0479">Metal-binding</keyword>
<evidence type="ECO:0000256" key="8">
    <source>
        <dbReference type="HAMAP-Rule" id="MF_00316"/>
    </source>
</evidence>
<evidence type="ECO:0000313" key="11">
    <source>
        <dbReference type="Proteomes" id="UP000561066"/>
    </source>
</evidence>
<comment type="function">
    <text evidence="8">Transfers a GMP moiety from GTP to Mo-molybdopterin (Mo-MPT) cofactor (Moco or molybdenum cofactor) to form Mo-molybdopterin guanine dinucleotide (Mo-MGD) cofactor.</text>
</comment>
<keyword evidence="4 8" id="KW-0547">Nucleotide-binding</keyword>
<evidence type="ECO:0000256" key="1">
    <source>
        <dbReference type="ARBA" id="ARBA00022490"/>
    </source>
</evidence>
<feature type="binding site" evidence="8">
    <location>
        <position position="49"/>
    </location>
    <ligand>
        <name>GTP</name>
        <dbReference type="ChEBI" id="CHEBI:37565"/>
    </ligand>
</feature>
<dbReference type="Proteomes" id="UP000561066">
    <property type="component" value="Unassembled WGS sequence"/>
</dbReference>
<keyword evidence="10" id="KW-0548">Nucleotidyltransferase</keyword>
<feature type="binding site" evidence="8">
    <location>
        <begin position="8"/>
        <end position="10"/>
    </location>
    <ligand>
        <name>GTP</name>
        <dbReference type="ChEBI" id="CHEBI:37565"/>
    </ligand>
</feature>
<dbReference type="GO" id="GO:0061603">
    <property type="term" value="F:molybdenum cofactor guanylyltransferase activity"/>
    <property type="evidence" value="ECO:0007669"/>
    <property type="project" value="UniProtKB-EC"/>
</dbReference>
<dbReference type="InterPro" id="IPR013482">
    <property type="entry name" value="Molybde_CF_guanTrfase"/>
</dbReference>
<keyword evidence="11" id="KW-1185">Reference proteome</keyword>
<sequence>MRWAGVILAGGEARRMGGGDKPLLRVGGQSLLGHVLDRLGGHGRPLAINARGDAARFGSFGLPVLPDGPLGAGPLAGVLAAMDWAAGLGCDAVLTVPGDTPFIPRDLPVALAPGPAVAMSGGRRHHLVALWPVAARTALRARLAATGPDAPRAAFGVRAFAETIGMRDVAFADLPVDPFFNVNSPADLVEAARLAALAGEDAPTRIGQRPGCPSP</sequence>
<evidence type="ECO:0000256" key="5">
    <source>
        <dbReference type="ARBA" id="ARBA00022842"/>
    </source>
</evidence>
<comment type="similarity">
    <text evidence="8">Belongs to the MobA family.</text>
</comment>
<dbReference type="EMBL" id="JABEQH010000017">
    <property type="protein sequence ID" value="MBB2176798.1"/>
    <property type="molecule type" value="Genomic_DNA"/>
</dbReference>
<evidence type="ECO:0000256" key="6">
    <source>
        <dbReference type="ARBA" id="ARBA00023134"/>
    </source>
</evidence>
<evidence type="ECO:0000259" key="9">
    <source>
        <dbReference type="Pfam" id="PF12804"/>
    </source>
</evidence>